<dbReference type="Pfam" id="PF01026">
    <property type="entry name" value="TatD_DNase"/>
    <property type="match status" value="1"/>
</dbReference>
<dbReference type="Gene3D" id="3.20.20.140">
    <property type="entry name" value="Metal-dependent hydrolases"/>
    <property type="match status" value="1"/>
</dbReference>
<dbReference type="GO" id="GO:0016788">
    <property type="term" value="F:hydrolase activity, acting on ester bonds"/>
    <property type="evidence" value="ECO:0007669"/>
    <property type="project" value="InterPro"/>
</dbReference>
<dbReference type="CDD" id="cd01310">
    <property type="entry name" value="TatD_DNAse"/>
    <property type="match status" value="1"/>
</dbReference>
<dbReference type="PANTHER" id="PTHR46124:SF4">
    <property type="entry name" value="HYDROLASE TATD"/>
    <property type="match status" value="1"/>
</dbReference>
<dbReference type="SUPFAM" id="SSF51556">
    <property type="entry name" value="Metallo-dependent hydrolases"/>
    <property type="match status" value="1"/>
</dbReference>
<accession>J9GEZ9</accession>
<proteinExistence type="predicted"/>
<dbReference type="PANTHER" id="PTHR46124">
    <property type="entry name" value="D-AMINOACYL-TRNA DEACYLASE"/>
    <property type="match status" value="1"/>
</dbReference>
<keyword evidence="1" id="KW-0479">Metal-binding</keyword>
<dbReference type="FunFam" id="3.20.20.140:FF:000005">
    <property type="entry name" value="TatD family hydrolase"/>
    <property type="match status" value="1"/>
</dbReference>
<gene>
    <name evidence="3" type="ORF">EVA_06412</name>
</gene>
<dbReference type="AlphaFoldDB" id="J9GEZ9"/>
<dbReference type="InterPro" id="IPR001130">
    <property type="entry name" value="TatD-like"/>
</dbReference>
<evidence type="ECO:0000256" key="2">
    <source>
        <dbReference type="ARBA" id="ARBA00022801"/>
    </source>
</evidence>
<evidence type="ECO:0000256" key="1">
    <source>
        <dbReference type="ARBA" id="ARBA00022723"/>
    </source>
</evidence>
<dbReference type="EMBL" id="AMCI01001454">
    <property type="protein sequence ID" value="EJX05479.1"/>
    <property type="molecule type" value="Genomic_DNA"/>
</dbReference>
<name>J9GEZ9_9ZZZZ</name>
<reference evidence="3" key="1">
    <citation type="journal article" date="2012" name="PLoS ONE">
        <title>Gene sets for utilization of primary and secondary nutrition supplies in the distal gut of endangered iberian lynx.</title>
        <authorList>
            <person name="Alcaide M."/>
            <person name="Messina E."/>
            <person name="Richter M."/>
            <person name="Bargiela R."/>
            <person name="Peplies J."/>
            <person name="Huws S.A."/>
            <person name="Newbold C.J."/>
            <person name="Golyshin P.N."/>
            <person name="Simon M.A."/>
            <person name="Lopez G."/>
            <person name="Yakimov M.M."/>
            <person name="Ferrer M."/>
        </authorList>
    </citation>
    <scope>NUCLEOTIDE SEQUENCE</scope>
</reference>
<dbReference type="InterPro" id="IPR015991">
    <property type="entry name" value="TatD/YcfH-like"/>
</dbReference>
<dbReference type="GO" id="GO:0005829">
    <property type="term" value="C:cytosol"/>
    <property type="evidence" value="ECO:0007669"/>
    <property type="project" value="TreeGrafter"/>
</dbReference>
<dbReference type="InterPro" id="IPR032466">
    <property type="entry name" value="Metal_Hydrolase"/>
</dbReference>
<keyword evidence="2 3" id="KW-0378">Hydrolase</keyword>
<dbReference type="GO" id="GO:0046872">
    <property type="term" value="F:metal ion binding"/>
    <property type="evidence" value="ECO:0007669"/>
    <property type="project" value="UniProtKB-KW"/>
</dbReference>
<sequence length="261" mass="29374">MQYIDTHTHIYAEEFEADRDRVVESALAAGARYLLLPNIDGSSLPLLLQLCAHYPGCCLPMMGLHPTELPENPDGLLDEMEAQLNCPDHPFIAIGEVGIDLYWDDSRKAEQIAVFRRQIEWSIRYDLPLCIHTRSAHRELIDTLSPYADRIPGGVFHCFGGTAEEAEELLTRFPNFYLGIGGVVTFKKSKLPAVLKAKVPLSRILTETDAPYLTPTPYRGQRNEPAYIPFIVAKLAEIYEISVEEAGERTAQNARTLFRLD</sequence>
<comment type="caution">
    <text evidence="3">The sequence shown here is derived from an EMBL/GenBank/DDBJ whole genome shotgun (WGS) entry which is preliminary data.</text>
</comment>
<organism evidence="3">
    <name type="scientific">gut metagenome</name>
    <dbReference type="NCBI Taxonomy" id="749906"/>
    <lineage>
        <taxon>unclassified sequences</taxon>
        <taxon>metagenomes</taxon>
        <taxon>organismal metagenomes</taxon>
    </lineage>
</organism>
<dbReference type="NCBIfam" id="TIGR00010">
    <property type="entry name" value="YchF/TatD family DNA exonuclease"/>
    <property type="match status" value="1"/>
</dbReference>
<dbReference type="GO" id="GO:0004536">
    <property type="term" value="F:DNA nuclease activity"/>
    <property type="evidence" value="ECO:0007669"/>
    <property type="project" value="InterPro"/>
</dbReference>
<dbReference type="PIRSF" id="PIRSF005902">
    <property type="entry name" value="DNase_TatD"/>
    <property type="match status" value="1"/>
</dbReference>
<protein>
    <submittedName>
        <fullName evidence="3">Hydrolase, TatD family</fullName>
    </submittedName>
</protein>
<evidence type="ECO:0000313" key="3">
    <source>
        <dbReference type="EMBL" id="EJX05479.1"/>
    </source>
</evidence>